<evidence type="ECO:0000313" key="3">
    <source>
        <dbReference type="EMBL" id="CAF5194976.1"/>
    </source>
</evidence>
<evidence type="ECO:0000313" key="2">
    <source>
        <dbReference type="EMBL" id="CAF3818705.1"/>
    </source>
</evidence>
<dbReference type="EMBL" id="CAJOBF010000444">
    <property type="protein sequence ID" value="CAF3818705.1"/>
    <property type="molecule type" value="Genomic_DNA"/>
</dbReference>
<protein>
    <submittedName>
        <fullName evidence="2">Uncharacterized protein</fullName>
    </submittedName>
</protein>
<evidence type="ECO:0000313" key="4">
    <source>
        <dbReference type="Proteomes" id="UP000663842"/>
    </source>
</evidence>
<dbReference type="EMBL" id="CAJNRG010004834">
    <property type="protein sequence ID" value="CAF2069802.1"/>
    <property type="molecule type" value="Genomic_DNA"/>
</dbReference>
<dbReference type="EMBL" id="CAJOBJ010340957">
    <property type="protein sequence ID" value="CAF5194976.1"/>
    <property type="molecule type" value="Genomic_DNA"/>
</dbReference>
<proteinExistence type="predicted"/>
<gene>
    <name evidence="3" type="ORF">GIL414_LOCUS74489</name>
    <name evidence="2" type="ORF">UXM345_LOCUS5841</name>
    <name evidence="1" type="ORF">XDN619_LOCUS12313</name>
</gene>
<comment type="caution">
    <text evidence="2">The sequence shown here is derived from an EMBL/GenBank/DDBJ whole genome shotgun (WGS) entry which is preliminary data.</text>
</comment>
<dbReference type="AlphaFoldDB" id="A0A819CWW7"/>
<dbReference type="Proteomes" id="UP000663887">
    <property type="component" value="Unassembled WGS sequence"/>
</dbReference>
<name>A0A819CWW7_9BILA</name>
<reference evidence="2" key="1">
    <citation type="submission" date="2021-02" db="EMBL/GenBank/DDBJ databases">
        <authorList>
            <person name="Nowell W R."/>
        </authorList>
    </citation>
    <scope>NUCLEOTIDE SEQUENCE</scope>
</reference>
<evidence type="ECO:0000313" key="1">
    <source>
        <dbReference type="EMBL" id="CAF2069802.1"/>
    </source>
</evidence>
<accession>A0A819CWW7</accession>
<sequence>MSDQELLSHYYRYKLNRFGNFACPLYKDELLDNQQECMFDIEIQNEQLSRDQFEQFWNHVQSVHPPKYDNIILLCRAQVPIDSTTTTKVNIIFVFKNIDQ</sequence>
<dbReference type="Proteomes" id="UP000663842">
    <property type="component" value="Unassembled WGS sequence"/>
</dbReference>
<dbReference type="Proteomes" id="UP000681720">
    <property type="component" value="Unassembled WGS sequence"/>
</dbReference>
<organism evidence="2 4">
    <name type="scientific">Rotaria magnacalcarata</name>
    <dbReference type="NCBI Taxonomy" id="392030"/>
    <lineage>
        <taxon>Eukaryota</taxon>
        <taxon>Metazoa</taxon>
        <taxon>Spiralia</taxon>
        <taxon>Gnathifera</taxon>
        <taxon>Rotifera</taxon>
        <taxon>Eurotatoria</taxon>
        <taxon>Bdelloidea</taxon>
        <taxon>Philodinida</taxon>
        <taxon>Philodinidae</taxon>
        <taxon>Rotaria</taxon>
    </lineage>
</organism>